<evidence type="ECO:0000256" key="4">
    <source>
        <dbReference type="SAM" id="MobiDB-lite"/>
    </source>
</evidence>
<dbReference type="PANTHER" id="PTHR32268:SF11">
    <property type="entry name" value="HOMOSERINE O-ACETYLTRANSFERASE"/>
    <property type="match status" value="1"/>
</dbReference>
<dbReference type="SUPFAM" id="SSF53474">
    <property type="entry name" value="alpha/beta-Hydrolases"/>
    <property type="match status" value="1"/>
</dbReference>
<dbReference type="EC" id="2.3.1.31" evidence="7"/>
<comment type="caution">
    <text evidence="7">The sequence shown here is derived from an EMBL/GenBank/DDBJ whole genome shotgun (WGS) entry which is preliminary data.</text>
</comment>
<evidence type="ECO:0000256" key="5">
    <source>
        <dbReference type="SAM" id="SignalP"/>
    </source>
</evidence>
<evidence type="ECO:0000256" key="3">
    <source>
        <dbReference type="PIRSR" id="PIRSR000443-1"/>
    </source>
</evidence>
<feature type="compositionally biased region" description="Polar residues" evidence="4">
    <location>
        <begin position="323"/>
        <end position="347"/>
    </location>
</feature>
<gene>
    <name evidence="7" type="primary">metX</name>
    <name evidence="7" type="ORF">VP01_736g2</name>
</gene>
<dbReference type="HAMAP" id="MF_00296">
    <property type="entry name" value="MetX_acyltransf"/>
    <property type="match status" value="1"/>
</dbReference>
<dbReference type="PANTHER" id="PTHR32268">
    <property type="entry name" value="HOMOSERINE O-ACETYLTRANSFERASE"/>
    <property type="match status" value="1"/>
</dbReference>
<dbReference type="InterPro" id="IPR000073">
    <property type="entry name" value="AB_hydrolase_1"/>
</dbReference>
<feature type="active site" evidence="3">
    <location>
        <position position="447"/>
    </location>
</feature>
<dbReference type="STRING" id="27349.A0A0L6UCP3"/>
<organism evidence="7 8">
    <name type="scientific">Puccinia sorghi</name>
    <dbReference type="NCBI Taxonomy" id="27349"/>
    <lineage>
        <taxon>Eukaryota</taxon>
        <taxon>Fungi</taxon>
        <taxon>Dikarya</taxon>
        <taxon>Basidiomycota</taxon>
        <taxon>Pucciniomycotina</taxon>
        <taxon>Pucciniomycetes</taxon>
        <taxon>Pucciniales</taxon>
        <taxon>Pucciniaceae</taxon>
        <taxon>Puccinia</taxon>
    </lineage>
</organism>
<proteinExistence type="inferred from homology"/>
<keyword evidence="7" id="KW-0012">Acyltransferase</keyword>
<keyword evidence="2 7" id="KW-0808">Transferase</keyword>
<dbReference type="GO" id="GO:0009086">
    <property type="term" value="P:methionine biosynthetic process"/>
    <property type="evidence" value="ECO:0007669"/>
    <property type="project" value="TreeGrafter"/>
</dbReference>
<dbReference type="NCBIfam" id="TIGR01392">
    <property type="entry name" value="homoserO_Ac_trn"/>
    <property type="match status" value="1"/>
</dbReference>
<dbReference type="GO" id="GO:0009092">
    <property type="term" value="P:homoserine metabolic process"/>
    <property type="evidence" value="ECO:0007669"/>
    <property type="project" value="TreeGrafter"/>
</dbReference>
<feature type="signal peptide" evidence="5">
    <location>
        <begin position="1"/>
        <end position="18"/>
    </location>
</feature>
<name>A0A0L6UCP3_9BASI</name>
<feature type="active site" description="Nucleophile" evidence="3">
    <location>
        <position position="182"/>
    </location>
</feature>
<dbReference type="OrthoDB" id="191364at2759"/>
<reference evidence="7 8" key="1">
    <citation type="submission" date="2015-08" db="EMBL/GenBank/DDBJ databases">
        <title>Next Generation Sequencing and Analysis of the Genome of Puccinia sorghi L Schw, the Causal Agent of Maize Common Rust.</title>
        <authorList>
            <person name="Rochi L."/>
            <person name="Burguener G."/>
            <person name="Darino M."/>
            <person name="Turjanski A."/>
            <person name="Kreff E."/>
            <person name="Dieguez M.J."/>
            <person name="Sacco F."/>
        </authorList>
    </citation>
    <scope>NUCLEOTIDE SEQUENCE [LARGE SCALE GENOMIC DNA]</scope>
    <source>
        <strain evidence="7 8">RO10H11247</strain>
    </source>
</reference>
<dbReference type="AlphaFoldDB" id="A0A0L6UCP3"/>
<protein>
    <submittedName>
        <fullName evidence="7">Homoserine O-acetyltransferase</fullName>
        <ecNumber evidence="7">2.3.1.31</ecNumber>
    </submittedName>
</protein>
<feature type="chain" id="PRO_5005567387" evidence="5">
    <location>
        <begin position="19"/>
        <end position="513"/>
    </location>
</feature>
<keyword evidence="8" id="KW-1185">Reference proteome</keyword>
<evidence type="ECO:0000313" key="8">
    <source>
        <dbReference type="Proteomes" id="UP000037035"/>
    </source>
</evidence>
<evidence type="ECO:0000259" key="6">
    <source>
        <dbReference type="Pfam" id="PF00561"/>
    </source>
</evidence>
<sequence length="513" mass="55830">MKIEVWVKKVLCWLYALAHTLLDCGCISFGNQVSFPQTPPQTPFTHLIPNQCIALVSQFELTSGVLLTEVPLAYRTWGELNAEGTNCMVICHALTGSADVEDWWGPLVGPGLVFDPTRYFIFCANALGSPYGSASPVSINPNTGKKWGPEFPPTTMRDDVNLQKILLDHFGVRTVSVVIGGSMGGMTCLEWPLCTPPGYVLNIVPIATCPRHSAWGISWGEAQRQSIYSDPKYLDGYYDQDDPPAIGLAAARMAALLTYRSRDSFESRFGRKQVLLKPGPSGSSATNENSDGTGPSSSSTQQEQLIEKATLEALSAHNDGHRLQSQAVPTRQPKQGPTKNDASSSSAEMDAIKSPCQIFSAQSYLRYQGDKFVGRFDANCYIHLTRKLDSHDVDHGRQGAPALLSVPPGALVVAVNSDGLFTLVEQQELANSIPDARLVVVESTDGHDGFLLEFEQINRHVLLHLRQRLPHLYGLAGKSGDQEVSEVAPVTTLESKLLKTSICSEADGSITDW</sequence>
<dbReference type="VEuPathDB" id="FungiDB:VP01_736g2"/>
<keyword evidence="5" id="KW-0732">Signal</keyword>
<feature type="domain" description="AB hydrolase-1" evidence="6">
    <location>
        <begin position="88"/>
        <end position="452"/>
    </location>
</feature>
<dbReference type="Pfam" id="PF00561">
    <property type="entry name" value="Abhydrolase_1"/>
    <property type="match status" value="1"/>
</dbReference>
<evidence type="ECO:0000256" key="2">
    <source>
        <dbReference type="ARBA" id="ARBA00022679"/>
    </source>
</evidence>
<feature type="compositionally biased region" description="Polar residues" evidence="4">
    <location>
        <begin position="281"/>
        <end position="303"/>
    </location>
</feature>
<dbReference type="InterPro" id="IPR008220">
    <property type="entry name" value="HAT_MetX-like"/>
</dbReference>
<feature type="active site" evidence="3">
    <location>
        <position position="418"/>
    </location>
</feature>
<dbReference type="EMBL" id="LAVV01012794">
    <property type="protein sequence ID" value="KNZ46313.1"/>
    <property type="molecule type" value="Genomic_DNA"/>
</dbReference>
<dbReference type="Proteomes" id="UP000037035">
    <property type="component" value="Unassembled WGS sequence"/>
</dbReference>
<comment type="similarity">
    <text evidence="1">Belongs to the AB hydrolase superfamily. MetX family.</text>
</comment>
<dbReference type="PIRSF" id="PIRSF000443">
    <property type="entry name" value="Homoser_Ac_trans"/>
    <property type="match status" value="1"/>
</dbReference>
<dbReference type="InterPro" id="IPR029058">
    <property type="entry name" value="AB_hydrolase_fold"/>
</dbReference>
<dbReference type="Gene3D" id="3.40.50.1820">
    <property type="entry name" value="alpha/beta hydrolase"/>
    <property type="match status" value="1"/>
</dbReference>
<accession>A0A0L6UCP3</accession>
<feature type="region of interest" description="Disordered" evidence="4">
    <location>
        <begin position="322"/>
        <end position="347"/>
    </location>
</feature>
<feature type="region of interest" description="Disordered" evidence="4">
    <location>
        <begin position="270"/>
        <end position="303"/>
    </location>
</feature>
<dbReference type="GO" id="GO:0004414">
    <property type="term" value="F:homoserine O-acetyltransferase activity"/>
    <property type="evidence" value="ECO:0007669"/>
    <property type="project" value="UniProtKB-EC"/>
</dbReference>
<evidence type="ECO:0000256" key="1">
    <source>
        <dbReference type="ARBA" id="ARBA00006886"/>
    </source>
</evidence>
<evidence type="ECO:0000313" key="7">
    <source>
        <dbReference type="EMBL" id="KNZ46313.1"/>
    </source>
</evidence>